<dbReference type="AlphaFoldDB" id="A0A1M4XCX3"/>
<proteinExistence type="predicted"/>
<organism evidence="1 2">
    <name type="scientific">Ferrithrix thermotolerans DSM 19514</name>
    <dbReference type="NCBI Taxonomy" id="1121881"/>
    <lineage>
        <taxon>Bacteria</taxon>
        <taxon>Bacillati</taxon>
        <taxon>Actinomycetota</taxon>
        <taxon>Acidimicrobiia</taxon>
        <taxon>Acidimicrobiales</taxon>
        <taxon>Acidimicrobiaceae</taxon>
        <taxon>Ferrithrix</taxon>
    </lineage>
</organism>
<evidence type="ECO:0000313" key="2">
    <source>
        <dbReference type="Proteomes" id="UP000184295"/>
    </source>
</evidence>
<dbReference type="OrthoDB" id="9837546at2"/>
<evidence type="ECO:0000313" key="1">
    <source>
        <dbReference type="EMBL" id="SHE91328.1"/>
    </source>
</evidence>
<dbReference type="EMBL" id="FQUL01000037">
    <property type="protein sequence ID" value="SHE91328.1"/>
    <property type="molecule type" value="Genomic_DNA"/>
</dbReference>
<dbReference type="STRING" id="1121881.SAMN02745225_01979"/>
<accession>A0A1M4XCX3</accession>
<reference evidence="2" key="1">
    <citation type="submission" date="2016-11" db="EMBL/GenBank/DDBJ databases">
        <authorList>
            <person name="Varghese N."/>
            <person name="Submissions S."/>
        </authorList>
    </citation>
    <scope>NUCLEOTIDE SEQUENCE [LARGE SCALE GENOMIC DNA]</scope>
    <source>
        <strain evidence="2">DSM 19514</strain>
    </source>
</reference>
<dbReference type="Proteomes" id="UP000184295">
    <property type="component" value="Unassembled WGS sequence"/>
</dbReference>
<dbReference type="RefSeq" id="WP_072791951.1">
    <property type="nucleotide sequence ID" value="NZ_FQUL01000037.1"/>
</dbReference>
<gene>
    <name evidence="1" type="ORF">SAMN02745225_01979</name>
</gene>
<sequence length="173" mass="18795">MEPKYLNATDVSATVVPGHIVESPVVSGPNNENYYYQYRNIENIYQGEYGGDWGICNYAQQRSYPKTYGCNKSVTTSVSIGGSLGNISAREISALLGFSVTWSYSDGLGASFSVTVPAGGYGPVLAGSKYWQHDVVDQYRLCTIQGNCSSWGGNQANTVQRHASPTFEYAGVW</sequence>
<name>A0A1M4XCX3_9ACTN</name>
<keyword evidence="2" id="KW-1185">Reference proteome</keyword>
<protein>
    <submittedName>
        <fullName evidence="1">Uncharacterized protein</fullName>
    </submittedName>
</protein>